<name>G5IXQ9_CROWT</name>
<dbReference type="Proteomes" id="UP000003477">
    <property type="component" value="Unassembled WGS sequence"/>
</dbReference>
<dbReference type="AlphaFoldDB" id="G5IXQ9"/>
<proteinExistence type="predicted"/>
<evidence type="ECO:0000313" key="2">
    <source>
        <dbReference type="Proteomes" id="UP000003477"/>
    </source>
</evidence>
<dbReference type="PATRIC" id="fig|423471.3.peg.64"/>
<accession>G5IXQ9</accession>
<reference evidence="1 2" key="1">
    <citation type="journal article" date="2011" name="Front. Microbiol.">
        <title>Two Strains of Crocosphaera watsonii with Highly Conserved Genomes are Distinguished by Strain-Specific Features.</title>
        <authorList>
            <person name="Bench S.R."/>
            <person name="Ilikchyan I.N."/>
            <person name="Tripp H.J."/>
            <person name="Zehr J.P."/>
        </authorList>
    </citation>
    <scope>NUCLEOTIDE SEQUENCE [LARGE SCALE GENOMIC DNA]</scope>
    <source>
        <strain evidence="1 2">WH 0003</strain>
    </source>
</reference>
<comment type="caution">
    <text evidence="1">The sequence shown here is derived from an EMBL/GenBank/DDBJ whole genome shotgun (WGS) entry which is preliminary data.</text>
</comment>
<evidence type="ECO:0000313" key="1">
    <source>
        <dbReference type="EMBL" id="EHJ15258.1"/>
    </source>
</evidence>
<gene>
    <name evidence="1" type="ORF">CWATWH0003_0069</name>
</gene>
<protein>
    <submittedName>
        <fullName evidence="1">Uncharacterized protein</fullName>
    </submittedName>
</protein>
<sequence length="38" mass="4472">MLPKQRFTKVPPERAKIYKMGIFICLFNDFVLSLSPSR</sequence>
<organism evidence="1 2">
    <name type="scientific">Crocosphaera watsonii WH 0003</name>
    <dbReference type="NCBI Taxonomy" id="423471"/>
    <lineage>
        <taxon>Bacteria</taxon>
        <taxon>Bacillati</taxon>
        <taxon>Cyanobacteriota</taxon>
        <taxon>Cyanophyceae</taxon>
        <taxon>Oscillatoriophycideae</taxon>
        <taxon>Chroococcales</taxon>
        <taxon>Aphanothecaceae</taxon>
        <taxon>Crocosphaera</taxon>
    </lineage>
</organism>
<dbReference type="EMBL" id="AESD01000010">
    <property type="protein sequence ID" value="EHJ15258.1"/>
    <property type="molecule type" value="Genomic_DNA"/>
</dbReference>